<accession>A0A179D2E0</accession>
<dbReference type="STRING" id="999894.TDIS_2049"/>
<dbReference type="Gene3D" id="3.40.50.300">
    <property type="entry name" value="P-loop containing nucleotide triphosphate hydrolases"/>
    <property type="match status" value="1"/>
</dbReference>
<evidence type="ECO:0000313" key="2">
    <source>
        <dbReference type="Proteomes" id="UP000078390"/>
    </source>
</evidence>
<evidence type="ECO:0008006" key="3">
    <source>
        <dbReference type="Google" id="ProtNLM"/>
    </source>
</evidence>
<keyword evidence="2" id="KW-1185">Reference proteome</keyword>
<protein>
    <recommendedName>
        <fullName evidence="3">Sulfotransferase</fullName>
    </recommendedName>
</protein>
<evidence type="ECO:0000313" key="1">
    <source>
        <dbReference type="EMBL" id="OAQ19869.1"/>
    </source>
</evidence>
<reference evidence="1 2" key="1">
    <citation type="submission" date="2016-04" db="EMBL/GenBank/DDBJ databases">
        <title>Genome analysis of Thermosulfurimonas dismutans, the first thermophilic sulfur-disproportionating bacterium of the phylum Thermodesulfobacteria.</title>
        <authorList>
            <person name="Mardanov A.V."/>
            <person name="Beletsky A.V."/>
            <person name="Kadnikov V.V."/>
            <person name="Slobodkin A.I."/>
            <person name="Ravin N.V."/>
        </authorList>
    </citation>
    <scope>NUCLEOTIDE SEQUENCE [LARGE SCALE GENOMIC DNA]</scope>
    <source>
        <strain evidence="1 2">S95</strain>
    </source>
</reference>
<proteinExistence type="predicted"/>
<sequence length="409" mass="47543">MENKGKQSSKLAPKDRPVFLITTGRTGSTFLQRLLNCHKNLVIWGEHFGFLNSLAAAYVAMKSPNQNLYPRTPEENRGPDILLPTLRSPDIAIEWANPWSFREYRNFVKEFIEKYFASRLDSPHKRWGFKEIRYNNLQVLNMLKDIYPGGRFIFLKRKPEEVIRSKIFAFIKEDRWAKMSDRMKRQHIRKLYDELKSHYSVYDAFVKSNHNISTIVIYEELVAYPRKIINHLLRLLGLSGDTYDWQLAEKIIKNVLCKTKRDHEVYKLINEVLNNHKKVEIKGHLDVVDETRCSGWAFDKFNKDYPVSVVVSVNGKVVGKTLAHAYREDLKKKNIHPTGHCGFVLMWKNLGLELKAGDRVEVFVEGANVPLPGSPMVYEPRAVKEDDVSVVKREVDIKTDFSYANINLS</sequence>
<dbReference type="EMBL" id="LWLG01000022">
    <property type="protein sequence ID" value="OAQ19869.1"/>
    <property type="molecule type" value="Genomic_DNA"/>
</dbReference>
<dbReference type="RefSeq" id="WP_068671779.1">
    <property type="nucleotide sequence ID" value="NZ_LWLG01000022.1"/>
</dbReference>
<dbReference type="SUPFAM" id="SSF52540">
    <property type="entry name" value="P-loop containing nucleoside triphosphate hydrolases"/>
    <property type="match status" value="1"/>
</dbReference>
<gene>
    <name evidence="1" type="ORF">TDIS_2049</name>
</gene>
<dbReference type="AlphaFoldDB" id="A0A179D2E0"/>
<dbReference type="Pfam" id="PF13469">
    <property type="entry name" value="Sulfotransfer_3"/>
    <property type="match status" value="1"/>
</dbReference>
<dbReference type="OrthoDB" id="2613826at2"/>
<dbReference type="InterPro" id="IPR027417">
    <property type="entry name" value="P-loop_NTPase"/>
</dbReference>
<name>A0A179D2E0_9BACT</name>
<dbReference type="Proteomes" id="UP000078390">
    <property type="component" value="Unassembled WGS sequence"/>
</dbReference>
<comment type="caution">
    <text evidence="1">The sequence shown here is derived from an EMBL/GenBank/DDBJ whole genome shotgun (WGS) entry which is preliminary data.</text>
</comment>
<organism evidence="1 2">
    <name type="scientific">Thermosulfurimonas dismutans</name>
    <dbReference type="NCBI Taxonomy" id="999894"/>
    <lineage>
        <taxon>Bacteria</taxon>
        <taxon>Pseudomonadati</taxon>
        <taxon>Thermodesulfobacteriota</taxon>
        <taxon>Thermodesulfobacteria</taxon>
        <taxon>Thermodesulfobacteriales</taxon>
        <taxon>Thermodesulfobacteriaceae</taxon>
        <taxon>Thermosulfurimonas</taxon>
    </lineage>
</organism>